<dbReference type="Proteomes" id="UP000594468">
    <property type="component" value="Chromosome"/>
</dbReference>
<dbReference type="Gene3D" id="3.30.70.100">
    <property type="match status" value="1"/>
</dbReference>
<dbReference type="PANTHER" id="PTHR34474">
    <property type="entry name" value="SIGNAL TRANSDUCTION PROTEIN TRAP"/>
    <property type="match status" value="1"/>
</dbReference>
<organism evidence="2 3">
    <name type="scientific">Phototrophicus methaneseepsis</name>
    <dbReference type="NCBI Taxonomy" id="2710758"/>
    <lineage>
        <taxon>Bacteria</taxon>
        <taxon>Bacillati</taxon>
        <taxon>Chloroflexota</taxon>
        <taxon>Candidatus Thermofontia</taxon>
        <taxon>Phototrophicales</taxon>
        <taxon>Phototrophicaceae</taxon>
        <taxon>Phototrophicus</taxon>
    </lineage>
</organism>
<dbReference type="PANTHER" id="PTHR34474:SF2">
    <property type="entry name" value="SIGNAL TRANSDUCTION PROTEIN TRAP"/>
    <property type="match status" value="1"/>
</dbReference>
<sequence length="109" mass="12328">MIVICNRIPVNPEHAAAFEERFADRANLVDGMLGFISFQLLRPTAEGDPYVVMTFWESEEAFQGWTQSAEFKEGHARSGSLPPETFLGHPKLEKFEVIQSTAKIERLSE</sequence>
<gene>
    <name evidence="2" type="ORF">G4Y79_06330</name>
</gene>
<reference evidence="2 3" key="1">
    <citation type="submission" date="2020-02" db="EMBL/GenBank/DDBJ databases">
        <authorList>
            <person name="Zheng R.K."/>
            <person name="Sun C.M."/>
        </authorList>
    </citation>
    <scope>NUCLEOTIDE SEQUENCE [LARGE SCALE GENOMIC DNA]</scope>
    <source>
        <strain evidence="3">rifampicinis</strain>
    </source>
</reference>
<accession>A0A7S8EC33</accession>
<keyword evidence="3" id="KW-1185">Reference proteome</keyword>
<dbReference type="InterPro" id="IPR050404">
    <property type="entry name" value="Heme-degrading_MO"/>
</dbReference>
<dbReference type="RefSeq" id="WP_195172057.1">
    <property type="nucleotide sequence ID" value="NZ_CP062983.1"/>
</dbReference>
<name>A0A7S8EC33_9CHLR</name>
<evidence type="ECO:0000313" key="2">
    <source>
        <dbReference type="EMBL" id="QPC83993.1"/>
    </source>
</evidence>
<evidence type="ECO:0000259" key="1">
    <source>
        <dbReference type="PROSITE" id="PS51725"/>
    </source>
</evidence>
<evidence type="ECO:0000313" key="3">
    <source>
        <dbReference type="Proteomes" id="UP000594468"/>
    </source>
</evidence>
<dbReference type="KEGG" id="pmet:G4Y79_06330"/>
<keyword evidence="2" id="KW-0503">Monooxygenase</keyword>
<dbReference type="InterPro" id="IPR007138">
    <property type="entry name" value="ABM_dom"/>
</dbReference>
<dbReference type="SUPFAM" id="SSF54909">
    <property type="entry name" value="Dimeric alpha+beta barrel"/>
    <property type="match status" value="1"/>
</dbReference>
<dbReference type="AlphaFoldDB" id="A0A7S8EC33"/>
<dbReference type="Pfam" id="PF03992">
    <property type="entry name" value="ABM"/>
    <property type="match status" value="1"/>
</dbReference>
<proteinExistence type="predicted"/>
<dbReference type="PROSITE" id="PS51725">
    <property type="entry name" value="ABM"/>
    <property type="match status" value="1"/>
</dbReference>
<feature type="domain" description="ABM" evidence="1">
    <location>
        <begin position="2"/>
        <end position="95"/>
    </location>
</feature>
<dbReference type="EMBL" id="CP062983">
    <property type="protein sequence ID" value="QPC83993.1"/>
    <property type="molecule type" value="Genomic_DNA"/>
</dbReference>
<dbReference type="GO" id="GO:0004497">
    <property type="term" value="F:monooxygenase activity"/>
    <property type="evidence" value="ECO:0007669"/>
    <property type="project" value="UniProtKB-KW"/>
</dbReference>
<keyword evidence="2" id="KW-0560">Oxidoreductase</keyword>
<protein>
    <submittedName>
        <fullName evidence="2">Antibiotic biosynthesis monooxygenase</fullName>
    </submittedName>
</protein>
<dbReference type="InterPro" id="IPR011008">
    <property type="entry name" value="Dimeric_a/b-barrel"/>
</dbReference>